<gene>
    <name evidence="1" type="ORF">H920_04438</name>
</gene>
<organism evidence="1 2">
    <name type="scientific">Fukomys damarensis</name>
    <name type="common">Damaraland mole rat</name>
    <name type="synonym">Cryptomys damarensis</name>
    <dbReference type="NCBI Taxonomy" id="885580"/>
    <lineage>
        <taxon>Eukaryota</taxon>
        <taxon>Metazoa</taxon>
        <taxon>Chordata</taxon>
        <taxon>Craniata</taxon>
        <taxon>Vertebrata</taxon>
        <taxon>Euteleostomi</taxon>
        <taxon>Mammalia</taxon>
        <taxon>Eutheria</taxon>
        <taxon>Euarchontoglires</taxon>
        <taxon>Glires</taxon>
        <taxon>Rodentia</taxon>
        <taxon>Hystricomorpha</taxon>
        <taxon>Bathyergidae</taxon>
        <taxon>Fukomys</taxon>
    </lineage>
</organism>
<keyword evidence="2" id="KW-1185">Reference proteome</keyword>
<proteinExistence type="predicted"/>
<accession>A0A091DSQ1</accession>
<reference evidence="1 2" key="1">
    <citation type="submission" date="2013-11" db="EMBL/GenBank/DDBJ databases">
        <title>The Damaraland mole rat (Fukomys damarensis) genome and evolution of African mole rats.</title>
        <authorList>
            <person name="Gladyshev V.N."/>
            <person name="Fang X."/>
        </authorList>
    </citation>
    <scope>NUCLEOTIDE SEQUENCE [LARGE SCALE GENOMIC DNA]</scope>
    <source>
        <tissue evidence="1">Liver</tissue>
    </source>
</reference>
<dbReference type="Proteomes" id="UP000028990">
    <property type="component" value="Unassembled WGS sequence"/>
</dbReference>
<name>A0A091DSQ1_FUKDA</name>
<evidence type="ECO:0000313" key="1">
    <source>
        <dbReference type="EMBL" id="KFO34117.1"/>
    </source>
</evidence>
<evidence type="ECO:0000313" key="2">
    <source>
        <dbReference type="Proteomes" id="UP000028990"/>
    </source>
</evidence>
<dbReference type="EMBL" id="KN122016">
    <property type="protein sequence ID" value="KFO34117.1"/>
    <property type="molecule type" value="Genomic_DNA"/>
</dbReference>
<dbReference type="AlphaFoldDB" id="A0A091DSQ1"/>
<protein>
    <submittedName>
        <fullName evidence="1">Uncharacterized protein</fullName>
    </submittedName>
</protein>
<sequence length="82" mass="9795">MAQAQGYREAKSMEIMREWQQWGGEQQKVLVEEHSIEEEEVREEEVSSDVIKSTMEKWNECQNFFEKHNPRITVMDSVESDE</sequence>